<accession>Q5JLN7</accession>
<name>Q5JLN7_ORYSJ</name>
<organism evidence="1">
    <name type="scientific">Oryza sativa subsp. japonica</name>
    <name type="common">Rice</name>
    <dbReference type="NCBI Taxonomy" id="39947"/>
    <lineage>
        <taxon>Eukaryota</taxon>
        <taxon>Viridiplantae</taxon>
        <taxon>Streptophyta</taxon>
        <taxon>Embryophyta</taxon>
        <taxon>Tracheophyta</taxon>
        <taxon>Spermatophyta</taxon>
        <taxon>Magnoliopsida</taxon>
        <taxon>Liliopsida</taxon>
        <taxon>Poales</taxon>
        <taxon>Poaceae</taxon>
        <taxon>BOP clade</taxon>
        <taxon>Oryzoideae</taxon>
        <taxon>Oryzeae</taxon>
        <taxon>Oryzinae</taxon>
        <taxon>Oryza</taxon>
        <taxon>Oryza sativa</taxon>
    </lineage>
</organism>
<dbReference type="EMBL" id="AP003437">
    <property type="protein sequence ID" value="BAD87622.1"/>
    <property type="molecule type" value="Genomic_DNA"/>
</dbReference>
<proteinExistence type="predicted"/>
<dbReference type="Proteomes" id="UP000817658">
    <property type="component" value="Chromosome 1"/>
</dbReference>
<evidence type="ECO:0000313" key="1">
    <source>
        <dbReference type="EMBL" id="BAD87622.1"/>
    </source>
</evidence>
<sequence length="65" mass="7389">MHVCDYRLRFLALRRADLLPEFRSSIKQGEKLVAVADPFLLCCMQVDELANLHMARSSISSGIHD</sequence>
<reference evidence="1" key="1">
    <citation type="journal article" date="2002" name="Nature">
        <title>The genome sequence and structure of rice chromosome 1.</title>
        <authorList>
            <person name="Sasaki T."/>
            <person name="Matsumoto T."/>
            <person name="Yamamoto K."/>
            <person name="Sakata K."/>
            <person name="Baba T."/>
            <person name="Katayose Y."/>
            <person name="Wu J."/>
            <person name="Niimura Y."/>
            <person name="Cheng Z."/>
            <person name="Nagamura Y."/>
            <person name="Antonio B.A."/>
            <person name="Kanamori H."/>
            <person name="Hosokawa S."/>
            <person name="Masukawa M."/>
            <person name="Arikawa K."/>
            <person name="Chiden Y."/>
            <person name="Hayashi M."/>
            <person name="Okamoto M."/>
            <person name="Ando T."/>
            <person name="Aoki H."/>
            <person name="Arita K."/>
            <person name="Hamada M."/>
            <person name="Harada C."/>
            <person name="Hijishita S."/>
            <person name="Honda M."/>
            <person name="Ichikawa Y."/>
            <person name="Idonuma A."/>
            <person name="Iijima M."/>
            <person name="Ikeda M."/>
            <person name="Ikeno M."/>
            <person name="Itoh S."/>
            <person name="Itoh T."/>
            <person name="Itoh Y."/>
            <person name="Itoh Y."/>
            <person name="Iwabuchi A."/>
            <person name="Kamiya K."/>
            <person name="Karasawa W."/>
            <person name="Katagiri S."/>
            <person name="Kikuta A."/>
            <person name="Kobayashi N."/>
            <person name="Kono I."/>
            <person name="Machita K."/>
            <person name="Maehara T."/>
            <person name="Mizuno H."/>
            <person name="Mizubayashi T."/>
            <person name="Mukai Y."/>
            <person name="Nagasaki H."/>
            <person name="Nakashima M."/>
            <person name="Nakama Y."/>
            <person name="Nakamichi Y."/>
            <person name="Nakamura M."/>
            <person name="Namiki N."/>
            <person name="Negishi M."/>
            <person name="Ohta I."/>
            <person name="Ono N."/>
            <person name="Saji S."/>
            <person name="Sakai K."/>
            <person name="Shibata M."/>
            <person name="Shimokawa T."/>
            <person name="Shomura A."/>
            <person name="Song J."/>
            <person name="Takazaki Y."/>
            <person name="Terasawa K."/>
            <person name="Tsuji K."/>
            <person name="Waki K."/>
            <person name="Yamagata H."/>
            <person name="Yamane H."/>
            <person name="Yoshiki S."/>
            <person name="Yoshihara R."/>
            <person name="Yukawa K."/>
            <person name="Zhong H."/>
            <person name="Iwama H."/>
            <person name="Endo T."/>
            <person name="Ito H."/>
            <person name="Hahn J.H."/>
            <person name="Kim H.I."/>
            <person name="Eun M.Y."/>
            <person name="Yano M."/>
            <person name="Jiang J."/>
            <person name="Gojobori T."/>
        </authorList>
    </citation>
    <scope>NUCLEOTIDE SEQUENCE [LARGE SCALE GENOMIC DNA]</scope>
</reference>
<protein>
    <submittedName>
        <fullName evidence="1">Uncharacterized protein</fullName>
    </submittedName>
</protein>
<gene>
    <name evidence="1" type="primary">P0678F11.10</name>
</gene>
<dbReference type="AlphaFoldDB" id="Q5JLN7"/>